<proteinExistence type="predicted"/>
<accession>A0AAN8DZC5</accession>
<dbReference type="AlphaFoldDB" id="A0AAN8DZC5"/>
<dbReference type="Proteomes" id="UP001331515">
    <property type="component" value="Unassembled WGS sequence"/>
</dbReference>
<comment type="caution">
    <text evidence="1">The sequence shown here is derived from an EMBL/GenBank/DDBJ whole genome shotgun (WGS) entry which is preliminary data.</text>
</comment>
<keyword evidence="2" id="KW-1185">Reference proteome</keyword>
<sequence>MEHGTVVLCLRAAAARCLSRHHVPLPGLTHLTFVATEDIASLLRFFLLDTAVPMLKWKRPRRENAEHSAD</sequence>
<gene>
    <name evidence="1" type="ORF">CgunFtcFv8_003632</name>
</gene>
<name>A0AAN8DZC5_CHAGU</name>
<reference evidence="1 2" key="1">
    <citation type="journal article" date="2023" name="Mol. Biol. Evol.">
        <title>Genomics of Secondarily Temperate Adaptation in the Only Non-Antarctic Icefish.</title>
        <authorList>
            <person name="Rivera-Colon A.G."/>
            <person name="Rayamajhi N."/>
            <person name="Minhas B.F."/>
            <person name="Madrigal G."/>
            <person name="Bilyk K.T."/>
            <person name="Yoon V."/>
            <person name="Hune M."/>
            <person name="Gregory S."/>
            <person name="Cheng C.H.C."/>
            <person name="Catchen J.M."/>
        </authorList>
    </citation>
    <scope>NUCLEOTIDE SEQUENCE [LARGE SCALE GENOMIC DNA]</scope>
    <source>
        <tissue evidence="1">White muscle</tissue>
    </source>
</reference>
<evidence type="ECO:0000313" key="1">
    <source>
        <dbReference type="EMBL" id="KAK5931876.1"/>
    </source>
</evidence>
<dbReference type="EMBL" id="JAURVH010001515">
    <property type="protein sequence ID" value="KAK5931876.1"/>
    <property type="molecule type" value="Genomic_DNA"/>
</dbReference>
<evidence type="ECO:0000313" key="2">
    <source>
        <dbReference type="Proteomes" id="UP001331515"/>
    </source>
</evidence>
<protein>
    <submittedName>
        <fullName evidence="1">Uncharacterized protein</fullName>
    </submittedName>
</protein>
<organism evidence="1 2">
    <name type="scientific">Champsocephalus gunnari</name>
    <name type="common">Mackerel icefish</name>
    <dbReference type="NCBI Taxonomy" id="52237"/>
    <lineage>
        <taxon>Eukaryota</taxon>
        <taxon>Metazoa</taxon>
        <taxon>Chordata</taxon>
        <taxon>Craniata</taxon>
        <taxon>Vertebrata</taxon>
        <taxon>Euteleostomi</taxon>
        <taxon>Actinopterygii</taxon>
        <taxon>Neopterygii</taxon>
        <taxon>Teleostei</taxon>
        <taxon>Neoteleostei</taxon>
        <taxon>Acanthomorphata</taxon>
        <taxon>Eupercaria</taxon>
        <taxon>Perciformes</taxon>
        <taxon>Notothenioidei</taxon>
        <taxon>Channichthyidae</taxon>
        <taxon>Champsocephalus</taxon>
    </lineage>
</organism>